<feature type="transmembrane region" description="Helical" evidence="7">
    <location>
        <begin position="63"/>
        <end position="85"/>
    </location>
</feature>
<feature type="compositionally biased region" description="Low complexity" evidence="8">
    <location>
        <begin position="308"/>
        <end position="320"/>
    </location>
</feature>
<evidence type="ECO:0000256" key="3">
    <source>
        <dbReference type="ARBA" id="ARBA00022679"/>
    </source>
</evidence>
<feature type="transmembrane region" description="Helical" evidence="7">
    <location>
        <begin position="262"/>
        <end position="282"/>
    </location>
</feature>
<evidence type="ECO:0000256" key="4">
    <source>
        <dbReference type="ARBA" id="ARBA00022692"/>
    </source>
</evidence>
<name>A0ABU2BE03_9MICC</name>
<evidence type="ECO:0000256" key="2">
    <source>
        <dbReference type="ARBA" id="ARBA00022475"/>
    </source>
</evidence>
<feature type="transmembrane region" description="Helical" evidence="7">
    <location>
        <begin position="32"/>
        <end position="51"/>
    </location>
</feature>
<feature type="transmembrane region" description="Helical" evidence="7">
    <location>
        <begin position="226"/>
        <end position="242"/>
    </location>
</feature>
<feature type="transmembrane region" description="Helical" evidence="7">
    <location>
        <begin position="137"/>
        <end position="155"/>
    </location>
</feature>
<dbReference type="Pfam" id="PF01790">
    <property type="entry name" value="LGT"/>
    <property type="match status" value="1"/>
</dbReference>
<dbReference type="GO" id="GO:0016740">
    <property type="term" value="F:transferase activity"/>
    <property type="evidence" value="ECO:0007669"/>
    <property type="project" value="UniProtKB-KW"/>
</dbReference>
<dbReference type="EMBL" id="JAVDYI010000001">
    <property type="protein sequence ID" value="MDR7356867.1"/>
    <property type="molecule type" value="Genomic_DNA"/>
</dbReference>
<dbReference type="RefSeq" id="WP_310287923.1">
    <property type="nucleotide sequence ID" value="NZ_BAAAWO010000001.1"/>
</dbReference>
<dbReference type="HAMAP" id="MF_01147">
    <property type="entry name" value="Lgt"/>
    <property type="match status" value="1"/>
</dbReference>
<feature type="region of interest" description="Disordered" evidence="8">
    <location>
        <begin position="292"/>
        <end position="343"/>
    </location>
</feature>
<comment type="function">
    <text evidence="7">Catalyzes the transfer of the diacylglyceryl group from phosphatidylglycerol to the sulfhydryl group of the N-terminal cysteine of a prolipoprotein, the first step in the formation of mature lipoproteins.</text>
</comment>
<dbReference type="PANTHER" id="PTHR30589:SF0">
    <property type="entry name" value="PHOSPHATIDYLGLYCEROL--PROLIPOPROTEIN DIACYLGLYCERYL TRANSFERASE"/>
    <property type="match status" value="1"/>
</dbReference>
<dbReference type="PANTHER" id="PTHR30589">
    <property type="entry name" value="PROLIPOPROTEIN DIACYLGLYCERYL TRANSFERASE"/>
    <property type="match status" value="1"/>
</dbReference>
<comment type="subcellular location">
    <subcellularLocation>
        <location evidence="7">Cell membrane</location>
        <topology evidence="7">Multi-pass membrane protein</topology>
    </subcellularLocation>
</comment>
<dbReference type="Proteomes" id="UP001183817">
    <property type="component" value="Unassembled WGS sequence"/>
</dbReference>
<evidence type="ECO:0000256" key="8">
    <source>
        <dbReference type="SAM" id="MobiDB-lite"/>
    </source>
</evidence>
<feature type="transmembrane region" description="Helical" evidence="7">
    <location>
        <begin position="194"/>
        <end position="214"/>
    </location>
</feature>
<keyword evidence="4 7" id="KW-0812">Transmembrane</keyword>
<comment type="pathway">
    <text evidence="7">Protein modification; lipoprotein biosynthesis (diacylglyceryl transfer).</text>
</comment>
<keyword evidence="6 7" id="KW-0472">Membrane</keyword>
<accession>A0ABU2BE03</accession>
<feature type="compositionally biased region" description="Basic and acidic residues" evidence="8">
    <location>
        <begin position="321"/>
        <end position="334"/>
    </location>
</feature>
<keyword evidence="3 7" id="KW-0808">Transferase</keyword>
<comment type="similarity">
    <text evidence="1 7">Belongs to the Lgt family.</text>
</comment>
<dbReference type="NCBIfam" id="TIGR00544">
    <property type="entry name" value="lgt"/>
    <property type="match status" value="1"/>
</dbReference>
<gene>
    <name evidence="7" type="primary">lgt</name>
    <name evidence="9" type="ORF">J2S64_000558</name>
</gene>
<evidence type="ECO:0000313" key="9">
    <source>
        <dbReference type="EMBL" id="MDR7356867.1"/>
    </source>
</evidence>
<keyword evidence="10" id="KW-1185">Reference proteome</keyword>
<reference evidence="9 10" key="1">
    <citation type="submission" date="2023-07" db="EMBL/GenBank/DDBJ databases">
        <title>Sequencing the genomes of 1000 actinobacteria strains.</title>
        <authorList>
            <person name="Klenk H.-P."/>
        </authorList>
    </citation>
    <scope>NUCLEOTIDE SEQUENCE [LARGE SCALE GENOMIC DNA]</scope>
    <source>
        <strain evidence="9 10">DSM 20167</strain>
    </source>
</reference>
<organism evidence="9 10">
    <name type="scientific">Paeniglutamicibacter sulfureus</name>
    <dbReference type="NCBI Taxonomy" id="43666"/>
    <lineage>
        <taxon>Bacteria</taxon>
        <taxon>Bacillati</taxon>
        <taxon>Actinomycetota</taxon>
        <taxon>Actinomycetes</taxon>
        <taxon>Micrococcales</taxon>
        <taxon>Micrococcaceae</taxon>
        <taxon>Paeniglutamicibacter</taxon>
    </lineage>
</organism>
<protein>
    <recommendedName>
        <fullName evidence="7">Phosphatidylglycerol--prolipoprotein diacylglyceryl transferase</fullName>
        <ecNumber evidence="7">2.5.1.145</ecNumber>
    </recommendedName>
</protein>
<dbReference type="InterPro" id="IPR001640">
    <property type="entry name" value="Lgt"/>
</dbReference>
<keyword evidence="2 7" id="KW-1003">Cell membrane</keyword>
<dbReference type="EC" id="2.5.1.145" evidence="7"/>
<feature type="binding site" evidence="7">
    <location>
        <position position="156"/>
    </location>
    <ligand>
        <name>a 1,2-diacyl-sn-glycero-3-phospho-(1'-sn-glycerol)</name>
        <dbReference type="ChEBI" id="CHEBI:64716"/>
    </ligand>
</feature>
<keyword evidence="5 7" id="KW-1133">Transmembrane helix</keyword>
<comment type="catalytic activity">
    <reaction evidence="7">
        <text>L-cysteinyl-[prolipoprotein] + a 1,2-diacyl-sn-glycero-3-phospho-(1'-sn-glycerol) = an S-1,2-diacyl-sn-glyceryl-L-cysteinyl-[prolipoprotein] + sn-glycerol 1-phosphate + H(+)</text>
        <dbReference type="Rhea" id="RHEA:56712"/>
        <dbReference type="Rhea" id="RHEA-COMP:14679"/>
        <dbReference type="Rhea" id="RHEA-COMP:14680"/>
        <dbReference type="ChEBI" id="CHEBI:15378"/>
        <dbReference type="ChEBI" id="CHEBI:29950"/>
        <dbReference type="ChEBI" id="CHEBI:57685"/>
        <dbReference type="ChEBI" id="CHEBI:64716"/>
        <dbReference type="ChEBI" id="CHEBI:140658"/>
        <dbReference type="EC" id="2.5.1.145"/>
    </reaction>
</comment>
<feature type="transmembrane region" description="Helical" evidence="7">
    <location>
        <begin position="105"/>
        <end position="130"/>
    </location>
</feature>
<dbReference type="PROSITE" id="PS01311">
    <property type="entry name" value="LGT"/>
    <property type="match status" value="1"/>
</dbReference>
<evidence type="ECO:0000256" key="5">
    <source>
        <dbReference type="ARBA" id="ARBA00022989"/>
    </source>
</evidence>
<evidence type="ECO:0000256" key="1">
    <source>
        <dbReference type="ARBA" id="ARBA00007150"/>
    </source>
</evidence>
<sequence>MMQLAVAGTNVLASIPSPPAEFSKFSLGPLTIHAYAICIMFGIIAAMWITARRWRAKGGPEDVVWDICIWAIPFGIVGGRLYHVLVTDPDYYFGFNGQSAHLAEIPQIWAGGLGIMGAISLGTVGALIACRRAGVRLSAFLDAAAPGVLLAQAFGRWGNWFNQELFGAPTTLPWGLEIDPNSFNFPPGIPAGTLFHPTFLYESLWNVAGVLLLIALDRRFKLRRGAMFWSYLIWYGIGRIIMETMRIDAADTIYILGIGLRVHMWLAIAMVVLGATGLVFVFRKLRPQPDPGVYLPGREPKAEVTESAKPADAAKPTDAAKPADHENGSAKDTGESGPEAGNK</sequence>
<evidence type="ECO:0000256" key="7">
    <source>
        <dbReference type="HAMAP-Rule" id="MF_01147"/>
    </source>
</evidence>
<evidence type="ECO:0000256" key="6">
    <source>
        <dbReference type="ARBA" id="ARBA00023136"/>
    </source>
</evidence>
<proteinExistence type="inferred from homology"/>
<evidence type="ECO:0000313" key="10">
    <source>
        <dbReference type="Proteomes" id="UP001183817"/>
    </source>
</evidence>
<comment type="caution">
    <text evidence="9">The sequence shown here is derived from an EMBL/GenBank/DDBJ whole genome shotgun (WGS) entry which is preliminary data.</text>
</comment>